<dbReference type="RefSeq" id="WP_202245075.1">
    <property type="nucleotide sequence ID" value="NZ_JAESIY010000007.1"/>
</dbReference>
<evidence type="ECO:0000256" key="1">
    <source>
        <dbReference type="ARBA" id="ARBA00022737"/>
    </source>
</evidence>
<dbReference type="SMART" id="SM00028">
    <property type="entry name" value="TPR"/>
    <property type="match status" value="4"/>
</dbReference>
<dbReference type="InterPro" id="IPR019734">
    <property type="entry name" value="TPR_rpt"/>
</dbReference>
<keyword evidence="5" id="KW-1185">Reference proteome</keyword>
<keyword evidence="1" id="KW-0677">Repeat</keyword>
<evidence type="ECO:0000256" key="2">
    <source>
        <dbReference type="ARBA" id="ARBA00022803"/>
    </source>
</evidence>
<keyword evidence="2 3" id="KW-0802">TPR repeat</keyword>
<dbReference type="EMBL" id="JAESIY010000007">
    <property type="protein sequence ID" value="MBL3657295.1"/>
    <property type="molecule type" value="Genomic_DNA"/>
</dbReference>
<organism evidence="4 5">
    <name type="scientific">Fulvivirga sediminis</name>
    <dbReference type="NCBI Taxonomy" id="2803949"/>
    <lineage>
        <taxon>Bacteria</taxon>
        <taxon>Pseudomonadati</taxon>
        <taxon>Bacteroidota</taxon>
        <taxon>Cytophagia</taxon>
        <taxon>Cytophagales</taxon>
        <taxon>Fulvivirgaceae</taxon>
        <taxon>Fulvivirga</taxon>
    </lineage>
</organism>
<evidence type="ECO:0000313" key="5">
    <source>
        <dbReference type="Proteomes" id="UP000659388"/>
    </source>
</evidence>
<dbReference type="PANTHER" id="PTHR44943">
    <property type="entry name" value="CELLULOSE SYNTHASE OPERON PROTEIN C"/>
    <property type="match status" value="1"/>
</dbReference>
<dbReference type="InterPro" id="IPR011990">
    <property type="entry name" value="TPR-like_helical_dom_sf"/>
</dbReference>
<dbReference type="InterPro" id="IPR051685">
    <property type="entry name" value="Ycf3/AcsC/BcsC/TPR_MFPF"/>
</dbReference>
<dbReference type="PROSITE" id="PS50293">
    <property type="entry name" value="TPR_REGION"/>
    <property type="match status" value="1"/>
</dbReference>
<comment type="caution">
    <text evidence="4">The sequence shown here is derived from an EMBL/GenBank/DDBJ whole genome shotgun (WGS) entry which is preliminary data.</text>
</comment>
<dbReference type="SUPFAM" id="SSF48452">
    <property type="entry name" value="TPR-like"/>
    <property type="match status" value="2"/>
</dbReference>
<dbReference type="PROSITE" id="PS50005">
    <property type="entry name" value="TPR"/>
    <property type="match status" value="1"/>
</dbReference>
<proteinExistence type="predicted"/>
<evidence type="ECO:0000313" key="4">
    <source>
        <dbReference type="EMBL" id="MBL3657295.1"/>
    </source>
</evidence>
<accession>A0A937K1F9</accession>
<dbReference type="AlphaFoldDB" id="A0A937K1F9"/>
<dbReference type="PANTHER" id="PTHR44943:SF8">
    <property type="entry name" value="TPR REPEAT-CONTAINING PROTEIN MJ0263"/>
    <property type="match status" value="1"/>
</dbReference>
<dbReference type="Proteomes" id="UP000659388">
    <property type="component" value="Unassembled WGS sequence"/>
</dbReference>
<name>A0A937K1F9_9BACT</name>
<protein>
    <submittedName>
        <fullName evidence="4">Tetratricopeptide repeat protein</fullName>
    </submittedName>
</protein>
<dbReference type="Gene3D" id="1.25.40.10">
    <property type="entry name" value="Tetratricopeptide repeat domain"/>
    <property type="match status" value="3"/>
</dbReference>
<dbReference type="Pfam" id="PF13432">
    <property type="entry name" value="TPR_16"/>
    <property type="match status" value="1"/>
</dbReference>
<sequence>MKRMILLLAAVSIAGYSFGQKKPKINQAEKAREEGNLGEAKEIIDAAIEHEKTKDDGKTWYYRGLIYASLDTTSNPQYQNLANDPLKEAMKAFDKAEELGGKSEYYISDANGLPILQSQQMQTLWGYYLNKGVEGYQAQESETAVKYFTKTQLVQPKDTTGYIYAGLAAQSGEDYETAAKNYYTLIDDLDYQSEDVYNSLIYIEGTINKDQEKALALVKKAKKAFPNNTDFAKSEINYLIQMGKIDEARNEIETAIANEPDNSNLYFTLGVMYEELDNRPKAIEAYAKSVELDPKNFNANFNLAVLYYNKAVDLIKQKNNLGITSEDRKKAKGMDADINQALKDAMPYWERVLDLEPNNRTALESLQYIYSQLKMNEKAVKVSEKLESMGDAE</sequence>
<feature type="repeat" description="TPR" evidence="3">
    <location>
        <begin position="263"/>
        <end position="296"/>
    </location>
</feature>
<gene>
    <name evidence="4" type="ORF">JL102_14205</name>
</gene>
<evidence type="ECO:0000256" key="3">
    <source>
        <dbReference type="PROSITE-ProRule" id="PRU00339"/>
    </source>
</evidence>
<reference evidence="4" key="1">
    <citation type="submission" date="2021-01" db="EMBL/GenBank/DDBJ databases">
        <title>Fulvivirga kasyanovii gen. nov., sp nov., a novel member of the phylum Bacteroidetes isolated from seawater in a mussel farm.</title>
        <authorList>
            <person name="Zhao L.-H."/>
            <person name="Wang Z.-J."/>
        </authorList>
    </citation>
    <scope>NUCLEOTIDE SEQUENCE</scope>
    <source>
        <strain evidence="4">2943</strain>
    </source>
</reference>